<dbReference type="EMBL" id="JACARM010000032">
    <property type="protein sequence ID" value="NWE09093.1"/>
    <property type="molecule type" value="Genomic_DNA"/>
</dbReference>
<dbReference type="Proteomes" id="UP000563268">
    <property type="component" value="Unassembled WGS sequence"/>
</dbReference>
<dbReference type="EMBL" id="VBVZ01000397">
    <property type="protein sequence ID" value="TLG89340.1"/>
    <property type="molecule type" value="Genomic_DNA"/>
</dbReference>
<dbReference type="Proteomes" id="UP000590218">
    <property type="component" value="Unassembled WGS sequence"/>
</dbReference>
<evidence type="ECO:0000313" key="7">
    <source>
        <dbReference type="Proteomes" id="UP000560470"/>
    </source>
</evidence>
<evidence type="ECO:0000313" key="9">
    <source>
        <dbReference type="Proteomes" id="UP000590218"/>
    </source>
</evidence>
<evidence type="ECO:0000313" key="4">
    <source>
        <dbReference type="EMBL" id="NWE82341.1"/>
    </source>
</evidence>
<evidence type="ECO:0000313" key="6">
    <source>
        <dbReference type="Proteomes" id="UP000304941"/>
    </source>
</evidence>
<name>A0A5R8QTR4_9PSED</name>
<dbReference type="RefSeq" id="WP_138453093.1">
    <property type="nucleotide sequence ID" value="NZ_JACAOZ010000004.1"/>
</dbReference>
<comment type="caution">
    <text evidence="4">The sequence shown here is derived from an EMBL/GenBank/DDBJ whole genome shotgun (WGS) entry which is preliminary data.</text>
</comment>
<reference evidence="5 6" key="1">
    <citation type="submission" date="2019-05" db="EMBL/GenBank/DDBJ databases">
        <title>Pseudomonas edaphica sp. nov., isolated from rhizospheric soil of Cistus ladanifer L. in Spain.</title>
        <authorList>
            <person name="Peix A."/>
        </authorList>
    </citation>
    <scope>NUCLEOTIDE SEQUENCE [LARGE SCALE GENOMIC DNA]</scope>
    <source>
        <strain evidence="5 6">RD25</strain>
    </source>
</reference>
<reference evidence="7 8" key="2">
    <citation type="submission" date="2020-04" db="EMBL/GenBank/DDBJ databases">
        <title>Molecular characterization of pseudomonads from Agaricus bisporus reveal novel blotch 2 pathogens in Western Europe.</title>
        <authorList>
            <person name="Taparia T."/>
            <person name="Krijger M."/>
            <person name="Haynes E."/>
            <person name="Elpinstone J.G."/>
            <person name="Noble R."/>
            <person name="Van Der Wolf J."/>
        </authorList>
    </citation>
    <scope>NUCLEOTIDE SEQUENCE [LARGE SCALE GENOMIC DNA]</scope>
    <source>
        <strain evidence="2 7">B7002</strain>
        <strain evidence="4 9">K6002</strain>
        <strain evidence="3 8">K7002</strain>
    </source>
</reference>
<evidence type="ECO:0000256" key="1">
    <source>
        <dbReference type="SAM" id="Phobius"/>
    </source>
</evidence>
<dbReference type="AlphaFoldDB" id="A0A5R8QTR4"/>
<gene>
    <name evidence="5" type="ORF">FEM54_22405</name>
    <name evidence="3" type="ORF">HX788_18510</name>
    <name evidence="4" type="ORF">HX795_09560</name>
    <name evidence="2" type="ORF">HX797_03745</name>
</gene>
<feature type="transmembrane region" description="Helical" evidence="1">
    <location>
        <begin position="33"/>
        <end position="52"/>
    </location>
</feature>
<evidence type="ECO:0000313" key="8">
    <source>
        <dbReference type="Proteomes" id="UP000563268"/>
    </source>
</evidence>
<dbReference type="EMBL" id="JACARL010000050">
    <property type="protein sequence ID" value="NWE82341.1"/>
    <property type="molecule type" value="Genomic_DNA"/>
</dbReference>
<dbReference type="EMBL" id="JACAOZ010000004">
    <property type="protein sequence ID" value="NVZ55363.1"/>
    <property type="molecule type" value="Genomic_DNA"/>
</dbReference>
<keyword evidence="1" id="KW-0812">Transmembrane</keyword>
<proteinExistence type="predicted"/>
<evidence type="ECO:0000313" key="5">
    <source>
        <dbReference type="EMBL" id="TLG89340.1"/>
    </source>
</evidence>
<accession>A0A5R8QTR4</accession>
<organism evidence="4 9">
    <name type="scientific">Pseudomonas edaphica</name>
    <dbReference type="NCBI Taxonomy" id="2006980"/>
    <lineage>
        <taxon>Bacteria</taxon>
        <taxon>Pseudomonadati</taxon>
        <taxon>Pseudomonadota</taxon>
        <taxon>Gammaproteobacteria</taxon>
        <taxon>Pseudomonadales</taxon>
        <taxon>Pseudomonadaceae</taxon>
        <taxon>Pseudomonas</taxon>
    </lineage>
</organism>
<sequence length="68" mass="7184">MKSWLLGANLGCVALMKEKDRIAAGLCQSFGQSLAFLTLSFGASFATGFFCLTPDAMIAPIFSSGEFP</sequence>
<keyword evidence="1" id="KW-0472">Membrane</keyword>
<evidence type="ECO:0000313" key="3">
    <source>
        <dbReference type="EMBL" id="NWE09093.1"/>
    </source>
</evidence>
<evidence type="ECO:0000313" key="2">
    <source>
        <dbReference type="EMBL" id="NVZ55363.1"/>
    </source>
</evidence>
<keyword evidence="1" id="KW-1133">Transmembrane helix</keyword>
<dbReference type="Proteomes" id="UP000304941">
    <property type="component" value="Unassembled WGS sequence"/>
</dbReference>
<keyword evidence="6" id="KW-1185">Reference proteome</keyword>
<dbReference type="Proteomes" id="UP000560470">
    <property type="component" value="Unassembled WGS sequence"/>
</dbReference>
<protein>
    <submittedName>
        <fullName evidence="4">Uncharacterized protein</fullName>
    </submittedName>
</protein>